<dbReference type="EMBL" id="AKWD02000028">
    <property type="protein sequence ID" value="EMO54290.1"/>
    <property type="molecule type" value="Genomic_DNA"/>
</dbReference>
<organism evidence="1 2">
    <name type="scientific">Leptospira noguchii</name>
    <dbReference type="NCBI Taxonomy" id="28182"/>
    <lineage>
        <taxon>Bacteria</taxon>
        <taxon>Pseudomonadati</taxon>
        <taxon>Spirochaetota</taxon>
        <taxon>Spirochaetia</taxon>
        <taxon>Leptospirales</taxon>
        <taxon>Leptospiraceae</taxon>
        <taxon>Leptospira</taxon>
    </lineage>
</organism>
<name>M6VBP6_9LEPT</name>
<evidence type="ECO:0000313" key="2">
    <source>
        <dbReference type="Proteomes" id="UP000012112"/>
    </source>
</evidence>
<comment type="caution">
    <text evidence="1">The sequence shown here is derived from an EMBL/GenBank/DDBJ whole genome shotgun (WGS) entry which is preliminary data.</text>
</comment>
<protein>
    <submittedName>
        <fullName evidence="1">Uncharacterized protein</fullName>
    </submittedName>
</protein>
<dbReference type="AlphaFoldDB" id="M6VBP6"/>
<evidence type="ECO:0000313" key="1">
    <source>
        <dbReference type="EMBL" id="EMO54290.1"/>
    </source>
</evidence>
<reference evidence="1 2" key="1">
    <citation type="submission" date="2013-01" db="EMBL/GenBank/DDBJ databases">
        <authorList>
            <person name="Harkins D.M."/>
            <person name="Durkin A.S."/>
            <person name="Brinkac L.M."/>
            <person name="Haft D.H."/>
            <person name="Selengut J.D."/>
            <person name="Sanka R."/>
            <person name="DePew J."/>
            <person name="Purushe J."/>
            <person name="Matthias M.A."/>
            <person name="Vinetz J.M."/>
            <person name="Sutton G.G."/>
            <person name="Nierman W.C."/>
            <person name="Fouts D.E."/>
        </authorList>
    </citation>
    <scope>NUCLEOTIDE SEQUENCE [LARGE SCALE GENOMIC DNA]</scope>
    <source>
        <strain evidence="1 2">HAI1536</strain>
    </source>
</reference>
<accession>M6VBP6</accession>
<sequence>MNIQKPKFIALKFIKQTTFQYFIEKFHSTILIIADFSFKKRENLELDRIFPKAVLVLISFKNSG</sequence>
<gene>
    <name evidence="1" type="ORF">LEP1GSC172_1066</name>
</gene>
<proteinExistence type="predicted"/>
<dbReference type="Proteomes" id="UP000012112">
    <property type="component" value="Unassembled WGS sequence"/>
</dbReference>